<dbReference type="AlphaFoldDB" id="A0A1M7RUT4"/>
<proteinExistence type="predicted"/>
<dbReference type="RefSeq" id="WP_072673028.1">
    <property type="nucleotide sequence ID" value="NZ_FRDF01000002.1"/>
</dbReference>
<dbReference type="Proteomes" id="UP000184391">
    <property type="component" value="Unassembled WGS sequence"/>
</dbReference>
<reference evidence="2" key="1">
    <citation type="submission" date="2016-12" db="EMBL/GenBank/DDBJ databases">
        <authorList>
            <person name="Varghese N."/>
            <person name="Submissions S."/>
        </authorList>
    </citation>
    <scope>NUCLEOTIDE SEQUENCE [LARGE SCALE GENOMIC DNA]</scope>
    <source>
        <strain evidence="2">DSM 11032</strain>
    </source>
</reference>
<name>A0A1M7RUT4_9SPHN</name>
<protein>
    <submittedName>
        <fullName evidence="1">Uncharacterized protein</fullName>
    </submittedName>
</protein>
<sequence>MIVAYVVHELGPDDLIGPQELPALPTSGAIISGIDRNSNKYRLKVTSVEFFVASTDPERKEMQLALGGETRIRITGTSFYD</sequence>
<dbReference type="STRING" id="198312.SAMN02745193_00446"/>
<keyword evidence="2" id="KW-1185">Reference proteome</keyword>
<evidence type="ECO:0000313" key="1">
    <source>
        <dbReference type="EMBL" id="SHN49970.1"/>
    </source>
</evidence>
<organism evidence="1 2">
    <name type="scientific">Erythrobacter sanguineus</name>
    <dbReference type="NCBI Taxonomy" id="198312"/>
    <lineage>
        <taxon>Bacteria</taxon>
        <taxon>Pseudomonadati</taxon>
        <taxon>Pseudomonadota</taxon>
        <taxon>Alphaproteobacteria</taxon>
        <taxon>Sphingomonadales</taxon>
        <taxon>Erythrobacteraceae</taxon>
        <taxon>Erythrobacter/Porphyrobacter group</taxon>
        <taxon>Erythrobacter</taxon>
    </lineage>
</organism>
<gene>
    <name evidence="1" type="ORF">SAMN02745193_00446</name>
</gene>
<evidence type="ECO:0000313" key="2">
    <source>
        <dbReference type="Proteomes" id="UP000184391"/>
    </source>
</evidence>
<dbReference type="EMBL" id="FRDF01000002">
    <property type="protein sequence ID" value="SHN49970.1"/>
    <property type="molecule type" value="Genomic_DNA"/>
</dbReference>
<accession>A0A1M7RUT4</accession>